<evidence type="ECO:0000313" key="4">
    <source>
        <dbReference type="Proteomes" id="UP000284842"/>
    </source>
</evidence>
<dbReference type="STRING" id="181874.A0A409VZ03"/>
<comment type="caution">
    <text evidence="3">The sequence shown here is derived from an EMBL/GenBank/DDBJ whole genome shotgun (WGS) entry which is preliminary data.</text>
</comment>
<feature type="domain" description="Helitron helicase-like" evidence="1">
    <location>
        <begin position="872"/>
        <end position="1091"/>
    </location>
</feature>
<reference evidence="3 4" key="1">
    <citation type="journal article" date="2018" name="Evol. Lett.">
        <title>Horizontal gene cluster transfer increased hallucinogenic mushroom diversity.</title>
        <authorList>
            <person name="Reynolds H.T."/>
            <person name="Vijayakumar V."/>
            <person name="Gluck-Thaler E."/>
            <person name="Korotkin H.B."/>
            <person name="Matheny P.B."/>
            <person name="Slot J.C."/>
        </authorList>
    </citation>
    <scope>NUCLEOTIDE SEQUENCE [LARGE SCALE GENOMIC DNA]</scope>
    <source>
        <strain evidence="3 4">2629</strain>
    </source>
</reference>
<accession>A0A409VZ03</accession>
<dbReference type="EMBL" id="NHTK01005913">
    <property type="protein sequence ID" value="PPQ71479.1"/>
    <property type="molecule type" value="Genomic_DNA"/>
</dbReference>
<evidence type="ECO:0000259" key="1">
    <source>
        <dbReference type="Pfam" id="PF14214"/>
    </source>
</evidence>
<feature type="domain" description="DUF6570" evidence="2">
    <location>
        <begin position="598"/>
        <end position="740"/>
    </location>
</feature>
<dbReference type="InterPro" id="IPR025476">
    <property type="entry name" value="Helitron_helicase-like"/>
</dbReference>
<gene>
    <name evidence="3" type="ORF">CVT24_011973</name>
</gene>
<dbReference type="Pfam" id="PF14214">
    <property type="entry name" value="Helitron_like_N"/>
    <property type="match status" value="1"/>
</dbReference>
<proteinExistence type="predicted"/>
<dbReference type="Proteomes" id="UP000284842">
    <property type="component" value="Unassembled WGS sequence"/>
</dbReference>
<dbReference type="OrthoDB" id="10007484at2759"/>
<evidence type="ECO:0000313" key="3">
    <source>
        <dbReference type="EMBL" id="PPQ71479.1"/>
    </source>
</evidence>
<organism evidence="3 4">
    <name type="scientific">Panaeolus cyanescens</name>
    <dbReference type="NCBI Taxonomy" id="181874"/>
    <lineage>
        <taxon>Eukaryota</taxon>
        <taxon>Fungi</taxon>
        <taxon>Dikarya</taxon>
        <taxon>Basidiomycota</taxon>
        <taxon>Agaricomycotina</taxon>
        <taxon>Agaricomycetes</taxon>
        <taxon>Agaricomycetidae</taxon>
        <taxon>Agaricales</taxon>
        <taxon>Agaricineae</taxon>
        <taxon>Galeropsidaceae</taxon>
        <taxon>Panaeolus</taxon>
    </lineage>
</organism>
<dbReference type="InParanoid" id="A0A409VZ03"/>
<name>A0A409VZ03_9AGAR</name>
<dbReference type="InterPro" id="IPR046700">
    <property type="entry name" value="DUF6570"/>
</dbReference>
<sequence length="1793" mass="203355">MDPSIHLSQPGRRNGLTVAYVACEHSPLSFVSLDIAKRFDLSCSSDDVIPIHSVIDNGRQCWRYTAYFHVLPRRCSAEVRLGSRVLNMLIGTGLEAQQCTSNTDCVRNDNCHYALHRPLPEGNLQNINHNTNYMGAMPELSYRYHAMDLHHTIRAMFYSDGDVFTSDQHVLREICAGHSLPRLASLDQCRKELVRHLFAAKCSEHDSDGVLCRHIRSQNVPPLAVSMEMYSAFCNANGQQVQDFKLIIIARSLDLAVPNMCSDFREKMQDALSSSRAALSRSVSNAHTHISCDPTRLISHVNTIQAAELLYILSLHGCYVENNSDGRYHNVNNLRDELLKRIVSDTCFLRSRDGGGRVPPQACVHFAAVVEGHQRFRRSAQIDTAVHEFRRAKYHLKLLNLCKGTANRSALKRLALTLYPWLHDRSSAQEIKSALSSDIDVLKNYILDNGLPRENTSLHVSVPLIDDEPVPTASWPPTVSREDKRDCLVDFQDRFSNHNLTTRTCASCAQKTLLADIEDHDAKDVNLNCFATPRFRVQADTENVVDETYPDTRLFAPQFHPIPYCTVAMLHPSGIKCASDSRYTIALCRSCFSSQESGRVPPLSLGNHNFLGVIPEELCGLTYAEEGMLSLCRAKTTVLQLTEFESKQTSMLAQKALKGNIVVFPQNPSAVARTLPVKPQEIAKYMCVVFIGNSVPTREWLLNKAKPLLVRPAKLRAALVWLKNNNPLYRHVQIDYQVLDSLPATSVLPVDVHRYDNIVSFVKLSSNYDPSSNVRTDPDLFEDDVEFEKTCIPESVDVSSPSKMRAQAALHLKEGGAFVPIAHGNSPCNEFNNPTLFPKMYPTLYPYGLGGFENPSRSARLSMEKHVISQLNLSDDRFQTHSSFMFVVFNILQRRKVLLFSSNRVQSHKFREFAREFSNVSSEAIGLYSEKLRNNTLKSNRTREDVLISRLLNEINIVTRDVAGTPSSKKKNRNQIRALIIHKGLPTFFITINPADIYNPILSFLSGKNIDLDRMTNDDVPSYFEQACFVAKNPVVTAQFFDMYMDAFFQHLLRYCADPENRLNGVLGKASAYYGCVEAQGRGSLHCHLMVWLEGSLNPVELRDRILDDVCFREDFVSYLESVVCAEKRPNPCPDVSTFYSTHHPCKIRPPDLRTYCSDIQSFEHDLHFLVEACQRHVHTDTCFKYSKGKMTESDCRFKLGASFSRPVSVIVEETGEIKIKRRDGSINNFNSEILTAMRCNMDIKFIGSGTCAKALIFYVTDYITKTPLQAHVAFSALEAAVHNMTAFDPGRISLTDHSKTLLHKTAFSLLSRQELSAQQIAMFLLNKGDDYSSHNFRTFYWPEIRMFVRNDRRRREERLSDENAEMDIEPTDEDMEVVIEADDDGTVYRKASFLDDYRHRSDALWNVNLWDFIAKYTRVRKPGRGAARSSINSSRFFDFKPEHSQYTQYRMKRLDKSDYVVPTPVGGLLPRNDRSHCADEYRTIMLALFEPWSNNDMPHIQYDTVHESFATCHARWSSTIKSTLENVQVLHECKDSKDDDYYANRRNQDRESDALIETDNAPLVMGQNEDLSLDDVQLELAVQHVQQLLDCRSERSQVVSQDTRSVISAVDDSRIFVNDTSHPATDMQQRTCHALNDTMERTWEHEYKQRKLDWRKSAVELIEDLERQRHQVTDDQTLDPSSIPARYLSILDGGLLSARLSVHGSHDTASRPKTVVAYHADSIMSRFSLNEDQGYAFMVVARSLEAFMVGDTDVQLKMALMGAGGTGKSTVLNAISDLFSSCRQAVLLKKSP</sequence>
<dbReference type="Pfam" id="PF20209">
    <property type="entry name" value="DUF6570"/>
    <property type="match status" value="1"/>
</dbReference>
<keyword evidence="4" id="KW-1185">Reference proteome</keyword>
<evidence type="ECO:0000259" key="2">
    <source>
        <dbReference type="Pfam" id="PF20209"/>
    </source>
</evidence>
<protein>
    <submittedName>
        <fullName evidence="3">Uncharacterized protein</fullName>
    </submittedName>
</protein>